<gene>
    <name evidence="4" type="ORF">ACFPJ6_00350</name>
</gene>
<dbReference type="PROSITE" id="PS51819">
    <property type="entry name" value="VOC"/>
    <property type="match status" value="1"/>
</dbReference>
<feature type="compositionally biased region" description="Basic and acidic residues" evidence="2">
    <location>
        <begin position="1"/>
        <end position="23"/>
    </location>
</feature>
<dbReference type="InterPro" id="IPR051785">
    <property type="entry name" value="MMCE/EMCE_epimerase"/>
</dbReference>
<dbReference type="Gene3D" id="3.30.720.110">
    <property type="match status" value="1"/>
</dbReference>
<evidence type="ECO:0000256" key="2">
    <source>
        <dbReference type="SAM" id="MobiDB-lite"/>
    </source>
</evidence>
<evidence type="ECO:0000256" key="1">
    <source>
        <dbReference type="ARBA" id="ARBA00022723"/>
    </source>
</evidence>
<keyword evidence="5" id="KW-1185">Reference proteome</keyword>
<sequence>MIRARPHADTAESGDREPARAERCSSGVRLTGTAVSLVVPDPAGSADWFVDHLGFVVAMRADGFVSLAHPDSGANLVLLDPDLPTLAPAELRGSRVAGVLLAFVVEDVDAEHTRLVASGVDVVAAPETEPWGERFSQYRDPSGLLVQLVTWVEEPPAEVVGAR</sequence>
<reference evidence="5" key="1">
    <citation type="journal article" date="2019" name="Int. J. Syst. Evol. Microbiol.">
        <title>The Global Catalogue of Microorganisms (GCM) 10K type strain sequencing project: providing services to taxonomists for standard genome sequencing and annotation.</title>
        <authorList>
            <consortium name="The Broad Institute Genomics Platform"/>
            <consortium name="The Broad Institute Genome Sequencing Center for Infectious Disease"/>
            <person name="Wu L."/>
            <person name="Ma J."/>
        </authorList>
    </citation>
    <scope>NUCLEOTIDE SEQUENCE [LARGE SCALE GENOMIC DNA]</scope>
    <source>
        <strain evidence="5">CCUG 43114</strain>
    </source>
</reference>
<dbReference type="InterPro" id="IPR004360">
    <property type="entry name" value="Glyas_Fos-R_dOase_dom"/>
</dbReference>
<protein>
    <submittedName>
        <fullName evidence="4">VOC family protein</fullName>
    </submittedName>
</protein>
<feature type="domain" description="VOC" evidence="3">
    <location>
        <begin position="29"/>
        <end position="151"/>
    </location>
</feature>
<dbReference type="InterPro" id="IPR029068">
    <property type="entry name" value="Glyas_Bleomycin-R_OHBP_Dase"/>
</dbReference>
<accession>A0ABW0GJH0</accession>
<comment type="caution">
    <text evidence="4">The sequence shown here is derived from an EMBL/GenBank/DDBJ whole genome shotgun (WGS) entry which is preliminary data.</text>
</comment>
<evidence type="ECO:0000259" key="3">
    <source>
        <dbReference type="PROSITE" id="PS51819"/>
    </source>
</evidence>
<dbReference type="RefSeq" id="WP_340266734.1">
    <property type="nucleotide sequence ID" value="NZ_JBBEOG010000001.1"/>
</dbReference>
<dbReference type="PANTHER" id="PTHR43048">
    <property type="entry name" value="METHYLMALONYL-COA EPIMERASE"/>
    <property type="match status" value="1"/>
</dbReference>
<dbReference type="Pfam" id="PF00903">
    <property type="entry name" value="Glyoxalase"/>
    <property type="match status" value="1"/>
</dbReference>
<name>A0ABW0GJH0_9MICO</name>
<dbReference type="Gene3D" id="3.30.720.120">
    <property type="match status" value="1"/>
</dbReference>
<dbReference type="Proteomes" id="UP001596122">
    <property type="component" value="Unassembled WGS sequence"/>
</dbReference>
<dbReference type="EMBL" id="JBHSLD010000001">
    <property type="protein sequence ID" value="MFC5379230.1"/>
    <property type="molecule type" value="Genomic_DNA"/>
</dbReference>
<proteinExistence type="predicted"/>
<keyword evidence="1" id="KW-0479">Metal-binding</keyword>
<dbReference type="InterPro" id="IPR037523">
    <property type="entry name" value="VOC_core"/>
</dbReference>
<dbReference type="SUPFAM" id="SSF54593">
    <property type="entry name" value="Glyoxalase/Bleomycin resistance protein/Dihydroxybiphenyl dioxygenase"/>
    <property type="match status" value="1"/>
</dbReference>
<evidence type="ECO:0000313" key="5">
    <source>
        <dbReference type="Proteomes" id="UP001596122"/>
    </source>
</evidence>
<evidence type="ECO:0000313" key="4">
    <source>
        <dbReference type="EMBL" id="MFC5379230.1"/>
    </source>
</evidence>
<organism evidence="4 5">
    <name type="scientific">Aquipuribacter nitratireducens</name>
    <dbReference type="NCBI Taxonomy" id="650104"/>
    <lineage>
        <taxon>Bacteria</taxon>
        <taxon>Bacillati</taxon>
        <taxon>Actinomycetota</taxon>
        <taxon>Actinomycetes</taxon>
        <taxon>Micrococcales</taxon>
        <taxon>Intrasporangiaceae</taxon>
        <taxon>Aquipuribacter</taxon>
    </lineage>
</organism>
<feature type="region of interest" description="Disordered" evidence="2">
    <location>
        <begin position="1"/>
        <end position="24"/>
    </location>
</feature>
<dbReference type="PANTHER" id="PTHR43048:SF3">
    <property type="entry name" value="METHYLMALONYL-COA EPIMERASE, MITOCHONDRIAL"/>
    <property type="match status" value="1"/>
</dbReference>